<dbReference type="InterPro" id="IPR037066">
    <property type="entry name" value="Plug_dom_sf"/>
</dbReference>
<keyword evidence="3 10" id="KW-1134">Transmembrane beta strand</keyword>
<comment type="similarity">
    <text evidence="10 11">Belongs to the TonB-dependent receptor family.</text>
</comment>
<keyword evidence="8" id="KW-0675">Receptor</keyword>
<dbReference type="PANTHER" id="PTHR30069:SF29">
    <property type="entry name" value="HEMOGLOBIN AND HEMOGLOBIN-HAPTOGLOBIN-BINDING PROTEIN 1-RELATED"/>
    <property type="match status" value="1"/>
</dbReference>
<dbReference type="InterPro" id="IPR000531">
    <property type="entry name" value="Beta-barrel_TonB"/>
</dbReference>
<evidence type="ECO:0000256" key="6">
    <source>
        <dbReference type="ARBA" id="ARBA00023077"/>
    </source>
</evidence>
<dbReference type="InterPro" id="IPR008969">
    <property type="entry name" value="CarboxyPept-like_regulatory"/>
</dbReference>
<dbReference type="Proteomes" id="UP000451233">
    <property type="component" value="Unassembled WGS sequence"/>
</dbReference>
<dbReference type="GO" id="GO:0015344">
    <property type="term" value="F:siderophore uptake transmembrane transporter activity"/>
    <property type="evidence" value="ECO:0007669"/>
    <property type="project" value="TreeGrafter"/>
</dbReference>
<keyword evidence="9 10" id="KW-0998">Cell outer membrane</keyword>
<evidence type="ECO:0000256" key="5">
    <source>
        <dbReference type="ARBA" id="ARBA00022729"/>
    </source>
</evidence>
<dbReference type="Pfam" id="PF00593">
    <property type="entry name" value="TonB_dep_Rec_b-barrel"/>
    <property type="match status" value="1"/>
</dbReference>
<comment type="caution">
    <text evidence="14">The sequence shown here is derived from an EMBL/GenBank/DDBJ whole genome shotgun (WGS) entry which is preliminary data.</text>
</comment>
<dbReference type="SUPFAM" id="SSF49464">
    <property type="entry name" value="Carboxypeptidase regulatory domain-like"/>
    <property type="match status" value="1"/>
</dbReference>
<dbReference type="Gene3D" id="2.60.40.1120">
    <property type="entry name" value="Carboxypeptidase-like, regulatory domain"/>
    <property type="match status" value="1"/>
</dbReference>
<feature type="domain" description="TonB-dependent receptor plug" evidence="13">
    <location>
        <begin position="104"/>
        <end position="211"/>
    </location>
</feature>
<dbReference type="NCBIfam" id="TIGR04056">
    <property type="entry name" value="OMP_RagA_SusC"/>
    <property type="match status" value="1"/>
</dbReference>
<evidence type="ECO:0000256" key="3">
    <source>
        <dbReference type="ARBA" id="ARBA00022452"/>
    </source>
</evidence>
<dbReference type="GO" id="GO:0009279">
    <property type="term" value="C:cell outer membrane"/>
    <property type="evidence" value="ECO:0007669"/>
    <property type="project" value="UniProtKB-SubCell"/>
</dbReference>
<dbReference type="NCBIfam" id="TIGR04057">
    <property type="entry name" value="SusC_RagA_signa"/>
    <property type="match status" value="1"/>
</dbReference>
<dbReference type="GO" id="GO:0044718">
    <property type="term" value="P:siderophore transmembrane transport"/>
    <property type="evidence" value="ECO:0007669"/>
    <property type="project" value="TreeGrafter"/>
</dbReference>
<keyword evidence="2 10" id="KW-0813">Transport</keyword>
<keyword evidence="5" id="KW-0732">Signal</keyword>
<dbReference type="InterPro" id="IPR023996">
    <property type="entry name" value="TonB-dep_OMP_SusC/RagA"/>
</dbReference>
<keyword evidence="7 10" id="KW-0472">Membrane</keyword>
<name>A0A7K1XVG2_9SPHI</name>
<dbReference type="Pfam" id="PF13715">
    <property type="entry name" value="CarbopepD_reg_2"/>
    <property type="match status" value="1"/>
</dbReference>
<evidence type="ECO:0000256" key="9">
    <source>
        <dbReference type="ARBA" id="ARBA00023237"/>
    </source>
</evidence>
<accession>A0A7K1XVG2</accession>
<reference evidence="14 15" key="1">
    <citation type="submission" date="2019-11" db="EMBL/GenBank/DDBJ databases">
        <title>Pedobacter sp. HMF7056 Genome sequencing and assembly.</title>
        <authorList>
            <person name="Kang H."/>
            <person name="Kim H."/>
            <person name="Joh K."/>
        </authorList>
    </citation>
    <scope>NUCLEOTIDE SEQUENCE [LARGE SCALE GENOMIC DNA]</scope>
    <source>
        <strain evidence="14 15">HMF7056</strain>
    </source>
</reference>
<organism evidence="14 15">
    <name type="scientific">Hufsiella ginkgonis</name>
    <dbReference type="NCBI Taxonomy" id="2695274"/>
    <lineage>
        <taxon>Bacteria</taxon>
        <taxon>Pseudomonadati</taxon>
        <taxon>Bacteroidota</taxon>
        <taxon>Sphingobacteriia</taxon>
        <taxon>Sphingobacteriales</taxon>
        <taxon>Sphingobacteriaceae</taxon>
        <taxon>Hufsiella</taxon>
    </lineage>
</organism>
<evidence type="ECO:0000256" key="11">
    <source>
        <dbReference type="RuleBase" id="RU003357"/>
    </source>
</evidence>
<keyword evidence="6 11" id="KW-0798">TonB box</keyword>
<comment type="subcellular location">
    <subcellularLocation>
        <location evidence="1 10">Cell outer membrane</location>
        <topology evidence="1 10">Multi-pass membrane protein</topology>
    </subcellularLocation>
</comment>
<keyword evidence="15" id="KW-1185">Reference proteome</keyword>
<dbReference type="InterPro" id="IPR012910">
    <property type="entry name" value="Plug_dom"/>
</dbReference>
<dbReference type="Gene3D" id="2.40.170.20">
    <property type="entry name" value="TonB-dependent receptor, beta-barrel domain"/>
    <property type="match status" value="1"/>
</dbReference>
<gene>
    <name evidence="14" type="ORF">GS398_06695</name>
</gene>
<dbReference type="InterPro" id="IPR039426">
    <property type="entry name" value="TonB-dep_rcpt-like"/>
</dbReference>
<keyword evidence="4 10" id="KW-0812">Transmembrane</keyword>
<evidence type="ECO:0000256" key="4">
    <source>
        <dbReference type="ARBA" id="ARBA00022692"/>
    </source>
</evidence>
<dbReference type="Gene3D" id="2.170.130.10">
    <property type="entry name" value="TonB-dependent receptor, plug domain"/>
    <property type="match status" value="1"/>
</dbReference>
<sequence length="1020" mass="112238">MLFSASAFAQTKRVTGTVKDRKGDALIGVSVKVKSSTTGVSTDVDGKFALDVPVGGTLVFSYIGYTTFEEVITASTGALSIVLQDNTSNLEEVVVTGYGGTAKKSDLTGATSSVTAKDIEERQPINIFDAIQGKAAGVLVVNDTGGEPGAEGTIQIRGVSSLNAGGSPLYVVDGIINPNGRSISPMDIENIEILKDAASASIYGARAANGVILITTKKGSEGKPRINTQYKHLFGKLAHKLPQSNSAEVRLFRRLQTASPTGSTGGSTDSLNPSYNSDNDLQELLLGNTGNRDEVNFNVSGGQKGLVYYTSLNFQNDKSIILNSYSKNIQSRLNISYQVSPKVKYSNNISFYWQDKNGMDMNNVVRPLFERPSLSLIYYPDGSLTSYINSKRNPVANAIYETRETEQYNTQVNNQLEFELAKGLRFTNAFNAILNNSEYNYFAPRYVLNAAKNINEGTNNTARDFKWEFQSYLNYNKTIANDHSLSGTLGVSADKRTYKFFNLQYNNTVSEAITTVFPAYINSSLSRTSGTRNASASLFGRANYSYKGKYIVQGVYRRDGSSRFGAENKFGNFYSGSALWRFSDEKFMDWAKNVLYNGKLRLSVGQVGNDQIGDFASQTLIGFNGSYNGAGGASANQILGNPYIMWETVTTKDVGADLEFFSGRLTFTTDYYIKNTSNLLYTSELPKETGFGNISVNVGKIQNKGLELAVSGNPVNSNNFKWTTSANITFERGKVLRLSGGAPFVAGSSWYVEEGGRIGNFFGWKNLGVYQWDESNAYNNSWEKLTVVLGTDGKPLYENGKPVYNFNGQRYTGTVHNLYDPAGKYKGGDTEWKNLNADSLINDADRHVIGNAQPDYYLGISNQLSYKKFSLSFLFNASFGGQVYNQLQYVANNQSNTGAGSPDVVYNSWLKQGDIAKYPYYPTKDARGSVKNNGNSIYLENSSFIRLQSMRFTYSLPQGLLKKVYIKGLSAYAYGTNLVTWTNYRGFDPEFSNSNALQPGYDIGRYPKRREFGLGLNANF</sequence>
<evidence type="ECO:0000259" key="13">
    <source>
        <dbReference type="Pfam" id="PF07715"/>
    </source>
</evidence>
<proteinExistence type="inferred from homology"/>
<dbReference type="AlphaFoldDB" id="A0A7K1XVG2"/>
<feature type="domain" description="TonB-dependent receptor-like beta-barrel" evidence="12">
    <location>
        <begin position="391"/>
        <end position="775"/>
    </location>
</feature>
<evidence type="ECO:0000313" key="15">
    <source>
        <dbReference type="Proteomes" id="UP000451233"/>
    </source>
</evidence>
<evidence type="ECO:0000256" key="1">
    <source>
        <dbReference type="ARBA" id="ARBA00004571"/>
    </source>
</evidence>
<evidence type="ECO:0000256" key="7">
    <source>
        <dbReference type="ARBA" id="ARBA00023136"/>
    </source>
</evidence>
<dbReference type="Pfam" id="PF07715">
    <property type="entry name" value="Plug"/>
    <property type="match status" value="1"/>
</dbReference>
<evidence type="ECO:0000256" key="10">
    <source>
        <dbReference type="PROSITE-ProRule" id="PRU01360"/>
    </source>
</evidence>
<evidence type="ECO:0000256" key="8">
    <source>
        <dbReference type="ARBA" id="ARBA00023170"/>
    </source>
</evidence>
<evidence type="ECO:0000259" key="12">
    <source>
        <dbReference type="Pfam" id="PF00593"/>
    </source>
</evidence>
<evidence type="ECO:0000313" key="14">
    <source>
        <dbReference type="EMBL" id="MXV14981.1"/>
    </source>
</evidence>
<dbReference type="EMBL" id="WVHS01000001">
    <property type="protein sequence ID" value="MXV14981.1"/>
    <property type="molecule type" value="Genomic_DNA"/>
</dbReference>
<evidence type="ECO:0000256" key="2">
    <source>
        <dbReference type="ARBA" id="ARBA00022448"/>
    </source>
</evidence>
<protein>
    <submittedName>
        <fullName evidence="14">SusC/RagA family TonB-linked outer membrane protein</fullName>
    </submittedName>
</protein>
<dbReference type="SUPFAM" id="SSF56935">
    <property type="entry name" value="Porins"/>
    <property type="match status" value="1"/>
</dbReference>
<dbReference type="PANTHER" id="PTHR30069">
    <property type="entry name" value="TONB-DEPENDENT OUTER MEMBRANE RECEPTOR"/>
    <property type="match status" value="1"/>
</dbReference>
<dbReference type="InterPro" id="IPR036942">
    <property type="entry name" value="Beta-barrel_TonB_sf"/>
</dbReference>
<dbReference type="InterPro" id="IPR023997">
    <property type="entry name" value="TonB-dep_OMP_SusC/RagA_CS"/>
</dbReference>
<dbReference type="PROSITE" id="PS52016">
    <property type="entry name" value="TONB_DEPENDENT_REC_3"/>
    <property type="match status" value="1"/>
</dbReference>